<dbReference type="Proteomes" id="UP001157353">
    <property type="component" value="Unassembled WGS sequence"/>
</dbReference>
<dbReference type="Pfam" id="PF00528">
    <property type="entry name" value="BPD_transp_1"/>
    <property type="match status" value="1"/>
</dbReference>
<keyword evidence="6" id="KW-0029">Amino-acid transport</keyword>
<dbReference type="InterPro" id="IPR043429">
    <property type="entry name" value="ArtM/GltK/GlnP/TcyL/YhdX-like"/>
</dbReference>
<feature type="transmembrane region" description="Helical" evidence="9">
    <location>
        <begin position="57"/>
        <end position="78"/>
    </location>
</feature>
<keyword evidence="3 9" id="KW-0813">Transport</keyword>
<dbReference type="PANTHER" id="PTHR30614">
    <property type="entry name" value="MEMBRANE COMPONENT OF AMINO ACID ABC TRANSPORTER"/>
    <property type="match status" value="1"/>
</dbReference>
<dbReference type="Gene3D" id="1.10.3720.10">
    <property type="entry name" value="MetI-like"/>
    <property type="match status" value="1"/>
</dbReference>
<keyword evidence="5 9" id="KW-0812">Transmembrane</keyword>
<keyword evidence="7 9" id="KW-1133">Transmembrane helix</keyword>
<comment type="caution">
    <text evidence="11">The sequence shown here is derived from an EMBL/GenBank/DDBJ whole genome shotgun (WGS) entry which is preliminary data.</text>
</comment>
<comment type="subcellular location">
    <subcellularLocation>
        <location evidence="1">Cell inner membrane</location>
        <topology evidence="1">Multi-pass membrane protein</topology>
    </subcellularLocation>
    <subcellularLocation>
        <location evidence="9">Cell membrane</location>
        <topology evidence="9">Multi-pass membrane protein</topology>
    </subcellularLocation>
</comment>
<dbReference type="NCBIfam" id="TIGR01726">
    <property type="entry name" value="HEQRo_perm_3TM"/>
    <property type="match status" value="1"/>
</dbReference>
<proteinExistence type="inferred from homology"/>
<evidence type="ECO:0000256" key="3">
    <source>
        <dbReference type="ARBA" id="ARBA00022448"/>
    </source>
</evidence>
<evidence type="ECO:0000313" key="11">
    <source>
        <dbReference type="EMBL" id="GLS90293.1"/>
    </source>
</evidence>
<dbReference type="InterPro" id="IPR035906">
    <property type="entry name" value="MetI-like_sf"/>
</dbReference>
<keyword evidence="4" id="KW-1003">Cell membrane</keyword>
<dbReference type="InterPro" id="IPR010065">
    <property type="entry name" value="AA_ABC_transptr_permease_3TM"/>
</dbReference>
<organism evidence="11 12">
    <name type="scientific">Psychromonas marina</name>
    <dbReference type="NCBI Taxonomy" id="88364"/>
    <lineage>
        <taxon>Bacteria</taxon>
        <taxon>Pseudomonadati</taxon>
        <taxon>Pseudomonadota</taxon>
        <taxon>Gammaproteobacteria</taxon>
        <taxon>Alteromonadales</taxon>
        <taxon>Psychromonadaceae</taxon>
        <taxon>Psychromonas</taxon>
    </lineage>
</organism>
<evidence type="ECO:0000313" key="12">
    <source>
        <dbReference type="Proteomes" id="UP001157353"/>
    </source>
</evidence>
<evidence type="ECO:0000256" key="6">
    <source>
        <dbReference type="ARBA" id="ARBA00022970"/>
    </source>
</evidence>
<feature type="transmembrane region" description="Helical" evidence="9">
    <location>
        <begin position="20"/>
        <end position="45"/>
    </location>
</feature>
<dbReference type="PANTHER" id="PTHR30614:SF0">
    <property type="entry name" value="L-CYSTINE TRANSPORT SYSTEM PERMEASE PROTEIN TCYL"/>
    <property type="match status" value="1"/>
</dbReference>
<evidence type="ECO:0000256" key="1">
    <source>
        <dbReference type="ARBA" id="ARBA00004429"/>
    </source>
</evidence>
<feature type="transmembrane region" description="Helical" evidence="9">
    <location>
        <begin position="191"/>
        <end position="214"/>
    </location>
</feature>
<gene>
    <name evidence="11" type="ORF">GCM10007916_13600</name>
</gene>
<name>A0ABQ6DZ78_9GAMM</name>
<dbReference type="CDD" id="cd06261">
    <property type="entry name" value="TM_PBP2"/>
    <property type="match status" value="1"/>
</dbReference>
<evidence type="ECO:0000256" key="5">
    <source>
        <dbReference type="ARBA" id="ARBA00022692"/>
    </source>
</evidence>
<evidence type="ECO:0000256" key="9">
    <source>
        <dbReference type="RuleBase" id="RU363032"/>
    </source>
</evidence>
<comment type="similarity">
    <text evidence="2">Belongs to the binding-protein-dependent transport system permease family. HisMQ subfamily.</text>
</comment>
<evidence type="ECO:0000256" key="2">
    <source>
        <dbReference type="ARBA" id="ARBA00010072"/>
    </source>
</evidence>
<sequence>MNNYEFHWNVVFDAFPQLLSGAFTTVHVSVLSMLVGIVIAVLLALGKLSNNKVFYHFANIWIEIARNTPALFLIYMAYFGLGAYGIHLSPYLAVFSALVFINAGYLAETFRGGFQSIPTTQYSAAKSLGMNNIKVYRYVILPQMFRRIYHPMTNQFVWSILMSSLGILVGMNELSGETQRLQSTSFRTLEFFMVAAAMYFVITKLVLFTSSLIAKKVFKGELS</sequence>
<dbReference type="SUPFAM" id="SSF161098">
    <property type="entry name" value="MetI-like"/>
    <property type="match status" value="1"/>
</dbReference>
<protein>
    <submittedName>
        <fullName evidence="11">ABC transporter permease</fullName>
    </submittedName>
</protein>
<dbReference type="RefSeq" id="WP_284203409.1">
    <property type="nucleotide sequence ID" value="NZ_BSPQ01000002.1"/>
</dbReference>
<evidence type="ECO:0000256" key="4">
    <source>
        <dbReference type="ARBA" id="ARBA00022475"/>
    </source>
</evidence>
<evidence type="ECO:0000256" key="8">
    <source>
        <dbReference type="ARBA" id="ARBA00023136"/>
    </source>
</evidence>
<dbReference type="EMBL" id="BSPQ01000002">
    <property type="protein sequence ID" value="GLS90293.1"/>
    <property type="molecule type" value="Genomic_DNA"/>
</dbReference>
<keyword evidence="8 9" id="KW-0472">Membrane</keyword>
<dbReference type="PROSITE" id="PS50928">
    <property type="entry name" value="ABC_TM1"/>
    <property type="match status" value="1"/>
</dbReference>
<accession>A0ABQ6DZ78</accession>
<feature type="transmembrane region" description="Helical" evidence="9">
    <location>
        <begin position="84"/>
        <end position="107"/>
    </location>
</feature>
<dbReference type="InterPro" id="IPR000515">
    <property type="entry name" value="MetI-like"/>
</dbReference>
<evidence type="ECO:0000256" key="7">
    <source>
        <dbReference type="ARBA" id="ARBA00022989"/>
    </source>
</evidence>
<evidence type="ECO:0000259" key="10">
    <source>
        <dbReference type="PROSITE" id="PS50928"/>
    </source>
</evidence>
<keyword evidence="12" id="KW-1185">Reference proteome</keyword>
<feature type="domain" description="ABC transmembrane type-1" evidence="10">
    <location>
        <begin position="22"/>
        <end position="210"/>
    </location>
</feature>
<reference evidence="12" key="1">
    <citation type="journal article" date="2019" name="Int. J. Syst. Evol. Microbiol.">
        <title>The Global Catalogue of Microorganisms (GCM) 10K type strain sequencing project: providing services to taxonomists for standard genome sequencing and annotation.</title>
        <authorList>
            <consortium name="The Broad Institute Genomics Platform"/>
            <consortium name="The Broad Institute Genome Sequencing Center for Infectious Disease"/>
            <person name="Wu L."/>
            <person name="Ma J."/>
        </authorList>
    </citation>
    <scope>NUCLEOTIDE SEQUENCE [LARGE SCALE GENOMIC DNA]</scope>
    <source>
        <strain evidence="12">NBRC 103166</strain>
    </source>
</reference>
<feature type="transmembrane region" description="Helical" evidence="9">
    <location>
        <begin position="152"/>
        <end position="171"/>
    </location>
</feature>